<feature type="repeat" description="WD" evidence="8">
    <location>
        <begin position="200"/>
        <end position="241"/>
    </location>
</feature>
<evidence type="ECO:0000256" key="3">
    <source>
        <dbReference type="ARBA" id="ARBA00022728"/>
    </source>
</evidence>
<dbReference type="InterPro" id="IPR020472">
    <property type="entry name" value="WD40_PAC1"/>
</dbReference>
<dbReference type="InterPro" id="IPR001680">
    <property type="entry name" value="WD40_rpt"/>
</dbReference>
<accession>A0A7H9HXC0</accession>
<keyword evidence="9" id="KW-0539">Nucleus</keyword>
<dbReference type="CDD" id="cd00200">
    <property type="entry name" value="WD40"/>
    <property type="match status" value="1"/>
</dbReference>
<keyword evidence="12" id="KW-1185">Reference proteome</keyword>
<keyword evidence="5 9" id="KW-0508">mRNA splicing</keyword>
<dbReference type="GO" id="GO:0071011">
    <property type="term" value="C:precatalytic spliceosome"/>
    <property type="evidence" value="ECO:0007669"/>
    <property type="project" value="TreeGrafter"/>
</dbReference>
<dbReference type="PRINTS" id="PR00320">
    <property type="entry name" value="GPROTEINBRPT"/>
</dbReference>
<evidence type="ECO:0000256" key="7">
    <source>
        <dbReference type="ARBA" id="ARBA00026147"/>
    </source>
</evidence>
<evidence type="ECO:0000256" key="6">
    <source>
        <dbReference type="ARBA" id="ARBA00025726"/>
    </source>
</evidence>
<comment type="subcellular location">
    <subcellularLocation>
        <location evidence="9">Nucleus</location>
    </subcellularLocation>
</comment>
<sequence>MATHDERSYLDEADEVYVRARWRNQFSNMAKLPLHLQAKIDSRKSVLERYGEGSRGHGESSGSRAVVKLEKDSGNKLIRQVYSGDRVENSVLGRQERLIVQKPSWHAPWTVTRVINGHVGWVRCVEVEPVDNEWFATGSDDTTVKIWDLASGKLKLTLSGHVMAVRDLAISERHPYMFSASEDKTVKCWDLEKNMAIRNYHGHLSGVHTVAVHPTLDLVVSAGRDSVIKLWDIRTRLPVMNLVGHKGPINKIRCLPVDPQVVSCATDATVRTWDITAAKCVKILTHHKRSVRDLALHPSEFSMVSACTDDIRSWKLPEGLLLTNFESTNTGIINTLSVNHDDVLFAGGDDGTLSFYDYKSGHKYQSLRTKQVPGSLESERGILCGSFDRTGLRLITGETDKSIKIWKQDPQATPTTHPGLPWNPMLASQRF</sequence>
<comment type="subunit">
    <text evidence="9">Associated with the spliceosome.</text>
</comment>
<evidence type="ECO:0000256" key="4">
    <source>
        <dbReference type="ARBA" id="ARBA00022737"/>
    </source>
</evidence>
<dbReference type="EMBL" id="CP059272">
    <property type="protein sequence ID" value="QLQ81437.1"/>
    <property type="molecule type" value="Genomic_DNA"/>
</dbReference>
<name>A0A7H9HXC0_9SACH</name>
<gene>
    <name evidence="11" type="ORF">HG537_0F01980</name>
</gene>
<dbReference type="GO" id="GO:0071013">
    <property type="term" value="C:catalytic step 2 spliceosome"/>
    <property type="evidence" value="ECO:0007669"/>
    <property type="project" value="TreeGrafter"/>
</dbReference>
<comment type="similarity">
    <text evidence="6 9">Belongs to the WD repeat PRL1/PRL2 family.</text>
</comment>
<dbReference type="PROSITE" id="PS50294">
    <property type="entry name" value="WD_REPEATS_REGION"/>
    <property type="match status" value="4"/>
</dbReference>
<dbReference type="GO" id="GO:0000398">
    <property type="term" value="P:mRNA splicing, via spliceosome"/>
    <property type="evidence" value="ECO:0007669"/>
    <property type="project" value="UniProtKB-UniRule"/>
</dbReference>
<evidence type="ECO:0000256" key="5">
    <source>
        <dbReference type="ARBA" id="ARBA00023187"/>
    </source>
</evidence>
<dbReference type="OrthoDB" id="10256122at2759"/>
<dbReference type="SUPFAM" id="SSF50978">
    <property type="entry name" value="WD40 repeat-like"/>
    <property type="match status" value="1"/>
</dbReference>
<dbReference type="Gene3D" id="2.130.10.10">
    <property type="entry name" value="YVTN repeat-like/Quinoprotein amine dehydrogenase"/>
    <property type="match status" value="1"/>
</dbReference>
<evidence type="ECO:0000256" key="9">
    <source>
        <dbReference type="RuleBase" id="RU369036"/>
    </source>
</evidence>
<dbReference type="PANTHER" id="PTHR19923:SF0">
    <property type="entry name" value="PLEIOTROPIC REGULATOR 1"/>
    <property type="match status" value="1"/>
</dbReference>
<evidence type="ECO:0000313" key="12">
    <source>
        <dbReference type="Proteomes" id="UP000510647"/>
    </source>
</evidence>
<dbReference type="InterPro" id="IPR036322">
    <property type="entry name" value="WD40_repeat_dom_sf"/>
</dbReference>
<evidence type="ECO:0000256" key="2">
    <source>
        <dbReference type="ARBA" id="ARBA00022664"/>
    </source>
</evidence>
<dbReference type="PROSITE" id="PS00678">
    <property type="entry name" value="WD_REPEATS_1"/>
    <property type="match status" value="2"/>
</dbReference>
<keyword evidence="1 8" id="KW-0853">WD repeat</keyword>
<organism evidence="11 12">
    <name type="scientific">Torulaspora globosa</name>
    <dbReference type="NCBI Taxonomy" id="48254"/>
    <lineage>
        <taxon>Eukaryota</taxon>
        <taxon>Fungi</taxon>
        <taxon>Dikarya</taxon>
        <taxon>Ascomycota</taxon>
        <taxon>Saccharomycotina</taxon>
        <taxon>Saccharomycetes</taxon>
        <taxon>Saccharomycetales</taxon>
        <taxon>Saccharomycetaceae</taxon>
        <taxon>Torulaspora</taxon>
    </lineage>
</organism>
<dbReference type="PANTHER" id="PTHR19923">
    <property type="entry name" value="WD40 REPEAT PROTEINPRL1/PRL2-RELATED"/>
    <property type="match status" value="1"/>
</dbReference>
<dbReference type="InterPro" id="IPR019775">
    <property type="entry name" value="WD40_repeat_CS"/>
</dbReference>
<evidence type="ECO:0000256" key="8">
    <source>
        <dbReference type="PROSITE-ProRule" id="PRU00221"/>
    </source>
</evidence>
<feature type="repeat" description="WD" evidence="8">
    <location>
        <begin position="242"/>
        <end position="283"/>
    </location>
</feature>
<protein>
    <recommendedName>
        <fullName evidence="7 9">Pre-mRNA-splicing factor PRP46</fullName>
    </recommendedName>
    <alternativeName>
        <fullName evidence="9">Pre-mRNA-processing protein 46</fullName>
    </alternativeName>
</protein>
<feature type="region of interest" description="Disordered" evidence="10">
    <location>
        <begin position="410"/>
        <end position="431"/>
    </location>
</feature>
<dbReference type="GO" id="GO:0000974">
    <property type="term" value="C:Prp19 complex"/>
    <property type="evidence" value="ECO:0007669"/>
    <property type="project" value="TreeGrafter"/>
</dbReference>
<evidence type="ECO:0000313" key="11">
    <source>
        <dbReference type="EMBL" id="QLQ81437.1"/>
    </source>
</evidence>
<keyword evidence="2 9" id="KW-0507">mRNA processing</keyword>
<dbReference type="FunFam" id="2.130.10.10:FF:000012">
    <property type="entry name" value="Putative pleiotropic regulator 1"/>
    <property type="match status" value="1"/>
</dbReference>
<feature type="repeat" description="WD" evidence="8">
    <location>
        <begin position="158"/>
        <end position="199"/>
    </location>
</feature>
<keyword evidence="4 9" id="KW-0677">Repeat</keyword>
<evidence type="ECO:0000256" key="10">
    <source>
        <dbReference type="SAM" id="MobiDB-lite"/>
    </source>
</evidence>
<proteinExistence type="inferred from homology"/>
<dbReference type="InterPro" id="IPR015943">
    <property type="entry name" value="WD40/YVTN_repeat-like_dom_sf"/>
</dbReference>
<dbReference type="InterPro" id="IPR045241">
    <property type="entry name" value="Prp46/PLRG1-like"/>
</dbReference>
<dbReference type="AlphaFoldDB" id="A0A7H9HXC0"/>
<comment type="function">
    <text evidence="9">Involved in pre-mRNA splicing and required for cell cycle progression at G2/M.</text>
</comment>
<evidence type="ECO:0000256" key="1">
    <source>
        <dbReference type="ARBA" id="ARBA00022574"/>
    </source>
</evidence>
<dbReference type="SMART" id="SM00320">
    <property type="entry name" value="WD40"/>
    <property type="match status" value="7"/>
</dbReference>
<dbReference type="PROSITE" id="PS50082">
    <property type="entry name" value="WD_REPEATS_2"/>
    <property type="match status" value="4"/>
</dbReference>
<reference evidence="11 12" key="1">
    <citation type="submission" date="2020-06" db="EMBL/GenBank/DDBJ databases">
        <title>The yeast mating-type switching endonuclease HO is a domesticated member of an unorthodox homing genetic element family.</title>
        <authorList>
            <person name="Coughlan A.Y."/>
            <person name="Lombardi L."/>
            <person name="Braun-Galleani S."/>
            <person name="Martos A.R."/>
            <person name="Galeote V."/>
            <person name="Bigey F."/>
            <person name="Dequin S."/>
            <person name="Byrne K.P."/>
            <person name="Wolfe K.H."/>
        </authorList>
    </citation>
    <scope>NUCLEOTIDE SEQUENCE [LARGE SCALE GENOMIC DNA]</scope>
    <source>
        <strain evidence="11 12">CBS2947</strain>
    </source>
</reference>
<feature type="repeat" description="WD" evidence="8">
    <location>
        <begin position="115"/>
        <end position="157"/>
    </location>
</feature>
<dbReference type="Proteomes" id="UP000510647">
    <property type="component" value="Chromosome 6"/>
</dbReference>
<dbReference type="Pfam" id="PF00400">
    <property type="entry name" value="WD40"/>
    <property type="match status" value="7"/>
</dbReference>
<keyword evidence="3 9" id="KW-0747">Spliceosome</keyword>